<organism evidence="2">
    <name type="scientific">Tabanus bromius</name>
    <name type="common">Band-eyed brown horse fly</name>
    <dbReference type="NCBI Taxonomy" id="304241"/>
    <lineage>
        <taxon>Eukaryota</taxon>
        <taxon>Metazoa</taxon>
        <taxon>Ecdysozoa</taxon>
        <taxon>Arthropoda</taxon>
        <taxon>Hexapoda</taxon>
        <taxon>Insecta</taxon>
        <taxon>Pterygota</taxon>
        <taxon>Neoptera</taxon>
        <taxon>Endopterygota</taxon>
        <taxon>Diptera</taxon>
        <taxon>Brachycera</taxon>
        <taxon>Tabanomorpha</taxon>
        <taxon>Tabanoidea</taxon>
        <taxon>Tabanidae</taxon>
        <taxon>Tabanus</taxon>
    </lineage>
</organism>
<dbReference type="PANTHER" id="PTHR43861">
    <property type="entry name" value="TRANS-ACONITATE 2-METHYLTRANSFERASE-RELATED"/>
    <property type="match status" value="1"/>
</dbReference>
<dbReference type="InterPro" id="IPR013216">
    <property type="entry name" value="Methyltransf_11"/>
</dbReference>
<dbReference type="AlphaFoldDB" id="A0A0K8TS48"/>
<name>A0A0K8TS48_TABBR</name>
<feature type="domain" description="Methyltransferase type 11" evidence="1">
    <location>
        <begin position="40"/>
        <end position="142"/>
    </location>
</feature>
<reference evidence="2" key="1">
    <citation type="journal article" date="2015" name="Insect Biochem. Mol. Biol.">
        <title>An insight into the sialome of the horse fly, Tabanus bromius.</title>
        <authorList>
            <person name="Ribeiro J.M."/>
            <person name="Kazimirova M."/>
            <person name="Takac P."/>
            <person name="Andersen J.F."/>
            <person name="Francischetti I.M."/>
        </authorList>
    </citation>
    <scope>NUCLEOTIDE SEQUENCE</scope>
</reference>
<dbReference type="Pfam" id="PF08241">
    <property type="entry name" value="Methyltransf_11"/>
    <property type="match status" value="1"/>
</dbReference>
<accession>A0A0K8TS48</accession>
<keyword evidence="2" id="KW-0489">Methyltransferase</keyword>
<protein>
    <submittedName>
        <fullName evidence="2">Putative juvenile hormone acid methyltransferase</fullName>
    </submittedName>
</protein>
<dbReference type="InterPro" id="IPR029063">
    <property type="entry name" value="SAM-dependent_MTases_sf"/>
</dbReference>
<proteinExistence type="evidence at transcript level"/>
<dbReference type="GO" id="GO:0008757">
    <property type="term" value="F:S-adenosylmethionine-dependent methyltransferase activity"/>
    <property type="evidence" value="ECO:0007669"/>
    <property type="project" value="InterPro"/>
</dbReference>
<dbReference type="SUPFAM" id="SSF53335">
    <property type="entry name" value="S-adenosyl-L-methionine-dependent methyltransferases"/>
    <property type="match status" value="1"/>
</dbReference>
<dbReference type="CDD" id="cd02440">
    <property type="entry name" value="AdoMet_MTases"/>
    <property type="match status" value="1"/>
</dbReference>
<evidence type="ECO:0000313" key="2">
    <source>
        <dbReference type="EMBL" id="JAI16976.1"/>
    </source>
</evidence>
<sequence>MNQPKLYARANSVQRRDAKQILEEFADIIRWRTDKRDSLLDIGCGSGDVTMDYIVPLMPPTFSCVVGSDISDPMIRYANKQFQNSKISFVQMDINSDSETVRKRIPQSFDHVTSFYCLHWVKNLKQAVTNIYNLLKPGGDCLLVFLAKNYIFDLYKQLAVMDKWREYLWDVDKYVGPYQNSENPDMEFTKIMHSTGFTTYNVELRDKLFTYYGVDTMKANVRAVNPFGNRMTEREHEQFLCDYIDIAFRMKLCEKSMNDDDYRFISPYKLIVAYAIK</sequence>
<dbReference type="GO" id="GO:0032259">
    <property type="term" value="P:methylation"/>
    <property type="evidence" value="ECO:0007669"/>
    <property type="project" value="UniProtKB-KW"/>
</dbReference>
<dbReference type="PANTHER" id="PTHR43861:SF1">
    <property type="entry name" value="TRANS-ACONITATE 2-METHYLTRANSFERASE"/>
    <property type="match status" value="1"/>
</dbReference>
<dbReference type="Gene3D" id="3.40.50.150">
    <property type="entry name" value="Vaccinia Virus protein VP39"/>
    <property type="match status" value="1"/>
</dbReference>
<evidence type="ECO:0000259" key="1">
    <source>
        <dbReference type="Pfam" id="PF08241"/>
    </source>
</evidence>
<dbReference type="EMBL" id="GDAI01000627">
    <property type="protein sequence ID" value="JAI16976.1"/>
    <property type="molecule type" value="mRNA"/>
</dbReference>
<keyword evidence="2" id="KW-0808">Transferase</keyword>